<dbReference type="Proteomes" id="UP000285190">
    <property type="component" value="Unassembled WGS sequence"/>
</dbReference>
<proteinExistence type="predicted"/>
<name>A0A418X550_9BURK</name>
<keyword evidence="3" id="KW-1185">Reference proteome</keyword>
<organism evidence="2 3">
    <name type="scientific">Noviherbaspirillum cavernae</name>
    <dbReference type="NCBI Taxonomy" id="2320862"/>
    <lineage>
        <taxon>Bacteria</taxon>
        <taxon>Pseudomonadati</taxon>
        <taxon>Pseudomonadota</taxon>
        <taxon>Betaproteobacteria</taxon>
        <taxon>Burkholderiales</taxon>
        <taxon>Oxalobacteraceae</taxon>
        <taxon>Noviherbaspirillum</taxon>
    </lineage>
</organism>
<keyword evidence="1" id="KW-0812">Transmembrane</keyword>
<reference evidence="2 3" key="1">
    <citation type="submission" date="2018-09" db="EMBL/GenBank/DDBJ databases">
        <authorList>
            <person name="Zhu H."/>
        </authorList>
    </citation>
    <scope>NUCLEOTIDE SEQUENCE [LARGE SCALE GENOMIC DNA]</scope>
    <source>
        <strain evidence="2 3">K2R10-39</strain>
    </source>
</reference>
<feature type="transmembrane region" description="Helical" evidence="1">
    <location>
        <begin position="68"/>
        <end position="89"/>
    </location>
</feature>
<evidence type="ECO:0000313" key="2">
    <source>
        <dbReference type="EMBL" id="RJG07550.1"/>
    </source>
</evidence>
<accession>A0A418X550</accession>
<sequence>MNRADRKMALSPAERKQLLIAQGAAFRSEITRSRQIARAGLRPESLASDAFNHLASTAMAAFGGRSGAGFAGLDLPTILPLVVSGIAALSKRSLLKPLAGGALAIGLLGAVATFVLRKRKASRAGAAPEQV</sequence>
<gene>
    <name evidence="2" type="ORF">D3870_17510</name>
</gene>
<comment type="caution">
    <text evidence="2">The sequence shown here is derived from an EMBL/GenBank/DDBJ whole genome shotgun (WGS) entry which is preliminary data.</text>
</comment>
<protein>
    <submittedName>
        <fullName evidence="2">Uncharacterized protein</fullName>
    </submittedName>
</protein>
<keyword evidence="1" id="KW-0472">Membrane</keyword>
<dbReference type="OrthoDB" id="8778434at2"/>
<evidence type="ECO:0000256" key="1">
    <source>
        <dbReference type="SAM" id="Phobius"/>
    </source>
</evidence>
<evidence type="ECO:0000313" key="3">
    <source>
        <dbReference type="Proteomes" id="UP000285190"/>
    </source>
</evidence>
<dbReference type="EMBL" id="QYUN01000002">
    <property type="protein sequence ID" value="RJG07550.1"/>
    <property type="molecule type" value="Genomic_DNA"/>
</dbReference>
<feature type="transmembrane region" description="Helical" evidence="1">
    <location>
        <begin position="95"/>
        <end position="116"/>
    </location>
</feature>
<dbReference type="AlphaFoldDB" id="A0A418X550"/>
<dbReference type="RefSeq" id="WP_119741105.1">
    <property type="nucleotide sequence ID" value="NZ_QYUN01000002.1"/>
</dbReference>
<keyword evidence="1" id="KW-1133">Transmembrane helix</keyword>